<dbReference type="InterPro" id="IPR027417">
    <property type="entry name" value="P-loop_NTPase"/>
</dbReference>
<feature type="domain" description="Endonuclease GajA/Old nuclease/RecF-like AAA" evidence="1">
    <location>
        <begin position="211"/>
        <end position="288"/>
    </location>
</feature>
<dbReference type="AlphaFoldDB" id="A0AAW8CJY5"/>
<dbReference type="Proteomes" id="UP001230466">
    <property type="component" value="Unassembled WGS sequence"/>
</dbReference>
<accession>A0AAW8CJY5</accession>
<dbReference type="PANTHER" id="PTHR43581:SF4">
    <property type="entry name" value="ATP_GTP PHOSPHATASE"/>
    <property type="match status" value="1"/>
</dbReference>
<dbReference type="EMBL" id="JASAYJ010000024">
    <property type="protein sequence ID" value="MDP8187991.1"/>
    <property type="molecule type" value="Genomic_DNA"/>
</dbReference>
<dbReference type="Pfam" id="PF13175">
    <property type="entry name" value="AAA_15"/>
    <property type="match status" value="1"/>
</dbReference>
<name>A0AAW8CJY5_9PAST</name>
<organism evidence="2 3">
    <name type="scientific">Pasteurella atlantica</name>
    <dbReference type="NCBI Taxonomy" id="2827233"/>
    <lineage>
        <taxon>Bacteria</taxon>
        <taxon>Pseudomonadati</taxon>
        <taxon>Pseudomonadota</taxon>
        <taxon>Gammaproteobacteria</taxon>
        <taxon>Pasteurellales</taxon>
        <taxon>Pasteurellaceae</taxon>
        <taxon>Pasteurella</taxon>
    </lineage>
</organism>
<dbReference type="GO" id="GO:0005524">
    <property type="term" value="F:ATP binding"/>
    <property type="evidence" value="ECO:0007669"/>
    <property type="project" value="InterPro"/>
</dbReference>
<comment type="caution">
    <text evidence="2">The sequence shown here is derived from an EMBL/GenBank/DDBJ whole genome shotgun (WGS) entry which is preliminary data.</text>
</comment>
<protein>
    <submittedName>
        <fullName evidence="2">AAA family ATPase</fullName>
    </submittedName>
</protein>
<dbReference type="InterPro" id="IPR051396">
    <property type="entry name" value="Bact_Antivir_Def_Nuclease"/>
</dbReference>
<evidence type="ECO:0000313" key="2">
    <source>
        <dbReference type="EMBL" id="MDP8187991.1"/>
    </source>
</evidence>
<evidence type="ECO:0000259" key="1">
    <source>
        <dbReference type="Pfam" id="PF13175"/>
    </source>
</evidence>
<evidence type="ECO:0000313" key="3">
    <source>
        <dbReference type="Proteomes" id="UP001230466"/>
    </source>
</evidence>
<dbReference type="SUPFAM" id="SSF52540">
    <property type="entry name" value="P-loop containing nucleoside triphosphate hydrolases"/>
    <property type="match status" value="1"/>
</dbReference>
<proteinExistence type="predicted"/>
<sequence>MKITKLFIKKFRGFQKVEFKLGSQITVIAGQNGTQKTTLLGLLTQPFTITDKNNPMYGEKPLSGESFRSDFSEKFKFSEVFDRVGNHQWTLFFDNGTDYTAGTIERIEKGKEKSLRIWKVNKETGKKDAKKGSGYVQLPVIYLSLKRLLPIGEDNQLQSDRSIVLTDQEKRFYEKWHNKILILVGDDNKITDATPLESPHKQTLAANTKYYDWQLNSAGQDNIGKILLAVLSFKRLKDKYQDNYKGGILAVDEIDTTFYPGSQVKLLNALNNFASKFNIQIIFTTHSLTLLEEVSKLKNDINRKGQINLVYLQRQDKNIIANNNADYKFIESHLKVSLTNQISEVNKVEVFAEDAEGVLFVKYLLGNKRTRLLNFNSKVKLGCNNLIELSSKVPYFQFPNSIIVLDGDVEKKQLRKIKRDKIKNIVCLPGEHSPEQIIAQFLYDLSDTDSLWKNIDETFTKQYCFQDYSNDEIQNERDKAKQWFNYHLPKWGKYANKVLNPWKKRNKEIVDNFLNEFDELFKRF</sequence>
<dbReference type="InterPro" id="IPR041685">
    <property type="entry name" value="AAA_GajA/Old/RecF-like"/>
</dbReference>
<dbReference type="Gene3D" id="3.40.50.300">
    <property type="entry name" value="P-loop containing nucleotide triphosphate hydrolases"/>
    <property type="match status" value="1"/>
</dbReference>
<gene>
    <name evidence="2" type="ORF">QJU78_09505</name>
</gene>
<dbReference type="RefSeq" id="WP_211599215.1">
    <property type="nucleotide sequence ID" value="NZ_JAGRQI010000025.1"/>
</dbReference>
<dbReference type="GO" id="GO:0016887">
    <property type="term" value="F:ATP hydrolysis activity"/>
    <property type="evidence" value="ECO:0007669"/>
    <property type="project" value="InterPro"/>
</dbReference>
<reference evidence="2" key="1">
    <citation type="journal article" date="2023" name="Front. Microbiol.">
        <title>Phylogeography and host specificity of Pasteurellaceae pathogenic to sea-farmed fish in the north-east Atlantic.</title>
        <authorList>
            <person name="Gulla S."/>
            <person name="Colquhoun D.J."/>
            <person name="Olsen A.B."/>
            <person name="Spilsberg B."/>
            <person name="Lagesen K."/>
            <person name="Aakesson C.P."/>
            <person name="Strom S."/>
            <person name="Manji F."/>
            <person name="Birkbeck T.H."/>
            <person name="Nilsen H.K."/>
        </authorList>
    </citation>
    <scope>NUCLEOTIDE SEQUENCE</scope>
    <source>
        <strain evidence="2">VIB1234</strain>
    </source>
</reference>
<dbReference type="PANTHER" id="PTHR43581">
    <property type="entry name" value="ATP/GTP PHOSPHATASE"/>
    <property type="match status" value="1"/>
</dbReference>